<evidence type="ECO:0000256" key="6">
    <source>
        <dbReference type="ARBA" id="ARBA00022989"/>
    </source>
</evidence>
<protein>
    <submittedName>
        <fullName evidence="15">Cytokinin hydroxylase</fullName>
    </submittedName>
</protein>
<evidence type="ECO:0000256" key="12">
    <source>
        <dbReference type="RuleBase" id="RU000461"/>
    </source>
</evidence>
<dbReference type="InterPro" id="IPR002401">
    <property type="entry name" value="Cyt_P450_E_grp-I"/>
</dbReference>
<evidence type="ECO:0000256" key="5">
    <source>
        <dbReference type="ARBA" id="ARBA00022723"/>
    </source>
</evidence>
<comment type="subcellular location">
    <subcellularLocation>
        <location evidence="1">Membrane</location>
    </subcellularLocation>
</comment>
<keyword evidence="5 11" id="KW-0479">Metal-binding</keyword>
<dbReference type="PANTHER" id="PTHR24282">
    <property type="entry name" value="CYTOCHROME P450 FAMILY MEMBER"/>
    <property type="match status" value="1"/>
</dbReference>
<keyword evidence="8 11" id="KW-0408">Iron</keyword>
<evidence type="ECO:0000256" key="10">
    <source>
        <dbReference type="ARBA" id="ARBA00023136"/>
    </source>
</evidence>
<keyword evidence="6 13" id="KW-1133">Transmembrane helix</keyword>
<dbReference type="OrthoDB" id="1470350at2759"/>
<dbReference type="KEGG" id="egu:105054859"/>
<evidence type="ECO:0000256" key="13">
    <source>
        <dbReference type="SAM" id="Phobius"/>
    </source>
</evidence>
<feature type="binding site" description="axial binding residue" evidence="11">
    <location>
        <position position="462"/>
    </location>
    <ligand>
        <name>heme</name>
        <dbReference type="ChEBI" id="CHEBI:30413"/>
    </ligand>
    <ligandPart>
        <name>Fe</name>
        <dbReference type="ChEBI" id="CHEBI:18248"/>
    </ligandPart>
</feature>
<evidence type="ECO:0000256" key="4">
    <source>
        <dbReference type="ARBA" id="ARBA00022692"/>
    </source>
</evidence>
<dbReference type="SUPFAM" id="SSF48264">
    <property type="entry name" value="Cytochrome P450"/>
    <property type="match status" value="1"/>
</dbReference>
<evidence type="ECO:0000313" key="15">
    <source>
        <dbReference type="RefSeq" id="XP_010934782.1"/>
    </source>
</evidence>
<keyword evidence="14" id="KW-1185">Reference proteome</keyword>
<dbReference type="InterPro" id="IPR001128">
    <property type="entry name" value="Cyt_P450"/>
</dbReference>
<organism evidence="14 15">
    <name type="scientific">Elaeis guineensis var. tenera</name>
    <name type="common">Oil palm</name>
    <dbReference type="NCBI Taxonomy" id="51953"/>
    <lineage>
        <taxon>Eukaryota</taxon>
        <taxon>Viridiplantae</taxon>
        <taxon>Streptophyta</taxon>
        <taxon>Embryophyta</taxon>
        <taxon>Tracheophyta</taxon>
        <taxon>Spermatophyta</taxon>
        <taxon>Magnoliopsida</taxon>
        <taxon>Liliopsida</taxon>
        <taxon>Arecaceae</taxon>
        <taxon>Arecoideae</taxon>
        <taxon>Cocoseae</taxon>
        <taxon>Elaeidinae</taxon>
        <taxon>Elaeis</taxon>
    </lineage>
</organism>
<sequence>MEFLLFVHALRLGMGSFLLLFISAAIFIFWLSPIAAWQRLKRNGFGGPAPLFPLGNIMEMSKKEKRGSSLGLSSITHDIHSFVFPYFARWRKTYGKVFIYWLGTEPFMYIADPEFLKQVTSGILSKKWGKPNVFKHDRKPMFGNGLVMVDGNDWALHRHIIAPAFSMTNLNAMISTMVESTTKMLDEWSKRVSLGHNEIDVEKDIGKNGAEIIAKTSFGINEQTGKKVFEKLQAMQIMLFKSNRLVGVPFSKLLYAKQTYAAWKLGKEIDQLLLAVIDSRKETTCNNQHDLLSLLLAGNQDNAQLERKLTSRELVDECKTFFFGGHETTALALSWTLLMLALYPEWQKTLREEIMEVSGGAPLDSHMLSKLTKMGWVLNEVLRLYSPAPNVQRQAKEDVQVGDLVISKGTNVWIDVVGMHHDPDLWGDDVYEFKPERFKDSSYGGCKHRMGFLPFGFGGRICVGRNLTAMEYKIVLSLILRKFSVSISPAYSHSPRIMLSLRPSHGVHLILHALEESS</sequence>
<dbReference type="PRINTS" id="PR00463">
    <property type="entry name" value="EP450I"/>
</dbReference>
<dbReference type="Gene3D" id="1.10.630.10">
    <property type="entry name" value="Cytochrome P450"/>
    <property type="match status" value="1"/>
</dbReference>
<dbReference type="PRINTS" id="PR00385">
    <property type="entry name" value="P450"/>
</dbReference>
<evidence type="ECO:0000256" key="11">
    <source>
        <dbReference type="PIRSR" id="PIRSR602401-1"/>
    </source>
</evidence>
<dbReference type="GO" id="GO:0016705">
    <property type="term" value="F:oxidoreductase activity, acting on paired donors, with incorporation or reduction of molecular oxygen"/>
    <property type="evidence" value="ECO:0007669"/>
    <property type="project" value="InterPro"/>
</dbReference>
<evidence type="ECO:0000256" key="9">
    <source>
        <dbReference type="ARBA" id="ARBA00023033"/>
    </source>
</evidence>
<evidence type="ECO:0000256" key="1">
    <source>
        <dbReference type="ARBA" id="ARBA00004370"/>
    </source>
</evidence>
<keyword evidence="7 12" id="KW-0560">Oxidoreductase</keyword>
<accession>A0A6I9S016</accession>
<dbReference type="FunCoup" id="A0A6I9S016">
    <property type="interactions" value="147"/>
</dbReference>
<dbReference type="GO" id="GO:0020037">
    <property type="term" value="F:heme binding"/>
    <property type="evidence" value="ECO:0007669"/>
    <property type="project" value="InterPro"/>
</dbReference>
<reference evidence="15" key="1">
    <citation type="submission" date="2025-08" db="UniProtKB">
        <authorList>
            <consortium name="RefSeq"/>
        </authorList>
    </citation>
    <scope>IDENTIFICATION</scope>
</reference>
<feature type="transmembrane region" description="Helical" evidence="13">
    <location>
        <begin position="12"/>
        <end position="32"/>
    </location>
</feature>
<dbReference type="GO" id="GO:0006629">
    <property type="term" value="P:lipid metabolic process"/>
    <property type="evidence" value="ECO:0007669"/>
    <property type="project" value="UniProtKB-ARBA"/>
</dbReference>
<dbReference type="GeneID" id="105054859"/>
<dbReference type="InterPro" id="IPR017972">
    <property type="entry name" value="Cyt_P450_CS"/>
</dbReference>
<dbReference type="InParanoid" id="A0A6I9S016"/>
<keyword evidence="4 13" id="KW-0812">Transmembrane</keyword>
<keyword evidence="10 13" id="KW-0472">Membrane</keyword>
<proteinExistence type="inferred from homology"/>
<evidence type="ECO:0000256" key="7">
    <source>
        <dbReference type="ARBA" id="ARBA00023002"/>
    </source>
</evidence>
<dbReference type="GO" id="GO:0004497">
    <property type="term" value="F:monooxygenase activity"/>
    <property type="evidence" value="ECO:0007669"/>
    <property type="project" value="UniProtKB-KW"/>
</dbReference>
<comment type="similarity">
    <text evidence="2 12">Belongs to the cytochrome P450 family.</text>
</comment>
<dbReference type="Pfam" id="PF00067">
    <property type="entry name" value="p450"/>
    <property type="match status" value="1"/>
</dbReference>
<comment type="cofactor">
    <cofactor evidence="11">
        <name>heme</name>
        <dbReference type="ChEBI" id="CHEBI:30413"/>
    </cofactor>
</comment>
<dbReference type="PANTHER" id="PTHR24282:SF15">
    <property type="entry name" value="CYTOCHROME P450, FAMILY 715, SUBFAMILY A, POLYPEPTIDE 1"/>
    <property type="match status" value="1"/>
</dbReference>
<dbReference type="InterPro" id="IPR050665">
    <property type="entry name" value="Cytochrome_P450_Monooxygen"/>
</dbReference>
<dbReference type="AlphaFoldDB" id="A0A6I9S016"/>
<evidence type="ECO:0000256" key="3">
    <source>
        <dbReference type="ARBA" id="ARBA00022617"/>
    </source>
</evidence>
<keyword evidence="3 11" id="KW-0349">Heme</keyword>
<dbReference type="InterPro" id="IPR036396">
    <property type="entry name" value="Cyt_P450_sf"/>
</dbReference>
<dbReference type="RefSeq" id="XP_010934782.1">
    <property type="nucleotide sequence ID" value="XM_010936480.3"/>
</dbReference>
<evidence type="ECO:0000256" key="8">
    <source>
        <dbReference type="ARBA" id="ARBA00023004"/>
    </source>
</evidence>
<dbReference type="GO" id="GO:0016020">
    <property type="term" value="C:membrane"/>
    <property type="evidence" value="ECO:0007669"/>
    <property type="project" value="UniProtKB-SubCell"/>
</dbReference>
<name>A0A6I9S016_ELAGV</name>
<evidence type="ECO:0000256" key="2">
    <source>
        <dbReference type="ARBA" id="ARBA00010617"/>
    </source>
</evidence>
<evidence type="ECO:0000313" key="14">
    <source>
        <dbReference type="Proteomes" id="UP000504607"/>
    </source>
</evidence>
<dbReference type="GO" id="GO:0005506">
    <property type="term" value="F:iron ion binding"/>
    <property type="evidence" value="ECO:0007669"/>
    <property type="project" value="InterPro"/>
</dbReference>
<dbReference type="Proteomes" id="UP000504607">
    <property type="component" value="Chromosome 12"/>
</dbReference>
<keyword evidence="9 12" id="KW-0503">Monooxygenase</keyword>
<dbReference type="PROSITE" id="PS00086">
    <property type="entry name" value="CYTOCHROME_P450"/>
    <property type="match status" value="1"/>
</dbReference>
<gene>
    <name evidence="15" type="primary">LOC105054859</name>
</gene>